<dbReference type="InterPro" id="IPR005653">
    <property type="entry name" value="OstA-like_N"/>
</dbReference>
<organism evidence="7 8">
    <name type="scientific">Pacificimonas pallii</name>
    <dbReference type="NCBI Taxonomy" id="2827236"/>
    <lineage>
        <taxon>Bacteria</taxon>
        <taxon>Pseudomonadati</taxon>
        <taxon>Pseudomonadota</taxon>
        <taxon>Alphaproteobacteria</taxon>
        <taxon>Sphingomonadales</taxon>
        <taxon>Sphingosinicellaceae</taxon>
        <taxon>Pacificimonas</taxon>
    </lineage>
</organism>
<feature type="domain" description="LptD C-terminal" evidence="6">
    <location>
        <begin position="282"/>
        <end position="646"/>
    </location>
</feature>
<keyword evidence="3 4" id="KW-0998">Cell outer membrane</keyword>
<comment type="subcellular location">
    <subcellularLocation>
        <location evidence="4">Cell outer membrane</location>
    </subcellularLocation>
</comment>
<keyword evidence="2 4" id="KW-0472">Membrane</keyword>
<proteinExistence type="inferred from homology"/>
<comment type="subunit">
    <text evidence="4">Component of the lipopolysaccharide transport and assembly complex.</text>
</comment>
<evidence type="ECO:0000256" key="3">
    <source>
        <dbReference type="ARBA" id="ARBA00023237"/>
    </source>
</evidence>
<dbReference type="PANTHER" id="PTHR30189">
    <property type="entry name" value="LPS-ASSEMBLY PROTEIN"/>
    <property type="match status" value="1"/>
</dbReference>
<dbReference type="InterPro" id="IPR050218">
    <property type="entry name" value="LptD"/>
</dbReference>
<dbReference type="InterPro" id="IPR007543">
    <property type="entry name" value="LptD_C"/>
</dbReference>
<comment type="function">
    <text evidence="4">Involved in the assembly of lipopolysaccharide (LPS) at the surface of the outer membrane.</text>
</comment>
<sequence length="719" mass="80212">MAQDIIDQTRETVQTIDAPEPVDFAADQLSYDADTKTVTATGEVVVVRGGYRLTADEVTYRRDDGVVTATGNVVVIDPGGNEINANEVALTDELKDGAIDGFLLVLQDGGRLAASTGARKDGISSLNRAIYSPCDVVDSNGCPKEPLWQLKADQVSHDPEAGKIRYKDARFEFFGVPVLWLPSLSHADNVEARASGLLIPDLRVDRSTGVSVTQPYFIDLAPNRDLVVSPTLYTEVNPSLGLEYRHLTSKGPFKFGGQVTVSGVQENRVGSPSLTTTEDELRFYLYGNGSFQHDEHWRSTFGIRATSDDTFLRRYDISRDTNLRNFYRLERQDTDSFLNIEGWAFQGLRATDDQGLIPIALPIVDFTYAPQDRLMGGRLTFDASGAAINRTDGMDSYRVSAGAEWQRRGFTALGQRITATALLRGDAYRTDDSDRAEFPIYAGRDGWQGRIIPAAALDIEWPLAGPAFGGTQMITPRVQFSASPTGLNDDIPNEDSRSVDLESTNLFDISRFPGHDRWEGGARVTYGASWSIRRPRILFEADIGQSYRLNDTPSILPKGTGLDENFSDFVGRNTLRIGRRFDLTHRYRLDKESLEIRRNEVDLTVGGRRDYLTVGYLRLNRNIGIEDLADREEARAGGRLQLARYWSIFGSVIIDLTGARDDPLSLSDGFEPVRHRLGITYEDECFEFGVTWKRDYVSDRDFERGSSFLFRVSLKNLGR</sequence>
<dbReference type="Pfam" id="PF04453">
    <property type="entry name" value="LptD"/>
    <property type="match status" value="1"/>
</dbReference>
<name>A0ABS6SF63_9SPHN</name>
<dbReference type="RefSeq" id="WP_218445882.1">
    <property type="nucleotide sequence ID" value="NZ_JAGSPA010000003.1"/>
</dbReference>
<comment type="similarity">
    <text evidence="4">Belongs to the LptD family.</text>
</comment>
<dbReference type="HAMAP" id="MF_01411">
    <property type="entry name" value="LPS_assembly_LptD"/>
    <property type="match status" value="1"/>
</dbReference>
<dbReference type="PANTHER" id="PTHR30189:SF1">
    <property type="entry name" value="LPS-ASSEMBLY PROTEIN LPTD"/>
    <property type="match status" value="1"/>
</dbReference>
<reference evidence="7 8" key="1">
    <citation type="submission" date="2021-04" db="EMBL/GenBank/DDBJ databases">
        <authorList>
            <person name="Pira H."/>
            <person name="Risdian C."/>
            <person name="Wink J."/>
        </authorList>
    </citation>
    <scope>NUCLEOTIDE SEQUENCE [LARGE SCALE GENOMIC DNA]</scope>
    <source>
        <strain evidence="7 8">WHA3</strain>
    </source>
</reference>
<evidence type="ECO:0000256" key="4">
    <source>
        <dbReference type="HAMAP-Rule" id="MF_01411"/>
    </source>
</evidence>
<feature type="domain" description="Organic solvent tolerance-like N-terminal" evidence="5">
    <location>
        <begin position="26"/>
        <end position="64"/>
    </location>
</feature>
<accession>A0ABS6SF63</accession>
<evidence type="ECO:0000313" key="7">
    <source>
        <dbReference type="EMBL" id="MBV7257045.1"/>
    </source>
</evidence>
<evidence type="ECO:0000313" key="8">
    <source>
        <dbReference type="Proteomes" id="UP000722336"/>
    </source>
</evidence>
<dbReference type="InterPro" id="IPR020889">
    <property type="entry name" value="LipoPS_assembly_LptD"/>
</dbReference>
<dbReference type="Proteomes" id="UP000722336">
    <property type="component" value="Unassembled WGS sequence"/>
</dbReference>
<dbReference type="EMBL" id="JAGSPA010000003">
    <property type="protein sequence ID" value="MBV7257045.1"/>
    <property type="molecule type" value="Genomic_DNA"/>
</dbReference>
<evidence type="ECO:0000256" key="1">
    <source>
        <dbReference type="ARBA" id="ARBA00022729"/>
    </source>
</evidence>
<comment type="caution">
    <text evidence="4">Lacks conserved residue(s) required for the propagation of feature annotation.</text>
</comment>
<keyword evidence="1 4" id="KW-0732">Signal</keyword>
<dbReference type="Pfam" id="PF03968">
    <property type="entry name" value="LptD_N"/>
    <property type="match status" value="1"/>
</dbReference>
<evidence type="ECO:0000256" key="2">
    <source>
        <dbReference type="ARBA" id="ARBA00023136"/>
    </source>
</evidence>
<gene>
    <name evidence="4" type="primary">lptD</name>
    <name evidence="7" type="ORF">KCG44_09645</name>
</gene>
<keyword evidence="8" id="KW-1185">Reference proteome</keyword>
<evidence type="ECO:0000259" key="5">
    <source>
        <dbReference type="Pfam" id="PF03968"/>
    </source>
</evidence>
<protein>
    <recommendedName>
        <fullName evidence="4">LPS-assembly protein LptD</fullName>
    </recommendedName>
</protein>
<evidence type="ECO:0000259" key="6">
    <source>
        <dbReference type="Pfam" id="PF04453"/>
    </source>
</evidence>
<comment type="caution">
    <text evidence="7">The sequence shown here is derived from an EMBL/GenBank/DDBJ whole genome shotgun (WGS) entry which is preliminary data.</text>
</comment>